<feature type="domain" description="D-alanyl-D-alanine carboxypeptidase-like core" evidence="2">
    <location>
        <begin position="99"/>
        <end position="227"/>
    </location>
</feature>
<dbReference type="CDD" id="cd14852">
    <property type="entry name" value="LD-carboxypeptidase"/>
    <property type="match status" value="1"/>
</dbReference>
<dbReference type="InterPro" id="IPR003709">
    <property type="entry name" value="VanY-like_core_dom"/>
</dbReference>
<evidence type="ECO:0000313" key="3">
    <source>
        <dbReference type="EMBL" id="GAA3731090.1"/>
    </source>
</evidence>
<keyword evidence="1" id="KW-0732">Signal</keyword>
<dbReference type="InterPro" id="IPR058193">
    <property type="entry name" value="VanY/YodJ_core_dom"/>
</dbReference>
<dbReference type="EMBL" id="BAABAE010000001">
    <property type="protein sequence ID" value="GAA3731090.1"/>
    <property type="molecule type" value="Genomic_DNA"/>
</dbReference>
<dbReference type="InterPro" id="IPR052179">
    <property type="entry name" value="DD-CPase-like"/>
</dbReference>
<dbReference type="Pfam" id="PF02557">
    <property type="entry name" value="VanY"/>
    <property type="match status" value="1"/>
</dbReference>
<name>A0ABP7F779_9MICO</name>
<feature type="signal peptide" evidence="1">
    <location>
        <begin position="1"/>
        <end position="23"/>
    </location>
</feature>
<organism evidence="3 4">
    <name type="scientific">Leifsonella bigeumensis</name>
    <dbReference type="NCBI Taxonomy" id="433643"/>
    <lineage>
        <taxon>Bacteria</taxon>
        <taxon>Bacillati</taxon>
        <taxon>Actinomycetota</taxon>
        <taxon>Actinomycetes</taxon>
        <taxon>Micrococcales</taxon>
        <taxon>Microbacteriaceae</taxon>
        <taxon>Leifsonella</taxon>
    </lineage>
</organism>
<dbReference type="Proteomes" id="UP001501004">
    <property type="component" value="Unassembled WGS sequence"/>
</dbReference>
<accession>A0ABP7F779</accession>
<reference evidence="4" key="1">
    <citation type="journal article" date="2019" name="Int. J. Syst. Evol. Microbiol.">
        <title>The Global Catalogue of Microorganisms (GCM) 10K type strain sequencing project: providing services to taxonomists for standard genome sequencing and annotation.</title>
        <authorList>
            <consortium name="The Broad Institute Genomics Platform"/>
            <consortium name="The Broad Institute Genome Sequencing Center for Infectious Disease"/>
            <person name="Wu L."/>
            <person name="Ma J."/>
        </authorList>
    </citation>
    <scope>NUCLEOTIDE SEQUENCE [LARGE SCALE GENOMIC DNA]</scope>
    <source>
        <strain evidence="4">JCM 16949</strain>
    </source>
</reference>
<keyword evidence="4" id="KW-1185">Reference proteome</keyword>
<evidence type="ECO:0000256" key="1">
    <source>
        <dbReference type="SAM" id="SignalP"/>
    </source>
</evidence>
<dbReference type="PROSITE" id="PS51257">
    <property type="entry name" value="PROKAR_LIPOPROTEIN"/>
    <property type="match status" value="1"/>
</dbReference>
<protein>
    <recommendedName>
        <fullName evidence="2">D-alanyl-D-alanine carboxypeptidase-like core domain-containing protein</fullName>
    </recommendedName>
</protein>
<evidence type="ECO:0000313" key="4">
    <source>
        <dbReference type="Proteomes" id="UP001501004"/>
    </source>
</evidence>
<dbReference type="PANTHER" id="PTHR34385">
    <property type="entry name" value="D-ALANYL-D-ALANINE CARBOXYPEPTIDASE"/>
    <property type="match status" value="1"/>
</dbReference>
<gene>
    <name evidence="3" type="ORF">GCM10022239_04640</name>
</gene>
<dbReference type="PANTHER" id="PTHR34385:SF1">
    <property type="entry name" value="PEPTIDOGLYCAN L-ALANYL-D-GLUTAMATE ENDOPEPTIDASE CWLK"/>
    <property type="match status" value="1"/>
</dbReference>
<feature type="chain" id="PRO_5047203153" description="D-alanyl-D-alanine carboxypeptidase-like core domain-containing protein" evidence="1">
    <location>
        <begin position="24"/>
        <end position="256"/>
    </location>
</feature>
<dbReference type="SUPFAM" id="SSF55166">
    <property type="entry name" value="Hedgehog/DD-peptidase"/>
    <property type="match status" value="1"/>
</dbReference>
<dbReference type="RefSeq" id="WP_344753273.1">
    <property type="nucleotide sequence ID" value="NZ_BAABAE010000001.1"/>
</dbReference>
<evidence type="ECO:0000259" key="2">
    <source>
        <dbReference type="Pfam" id="PF02557"/>
    </source>
</evidence>
<sequence length="256" mass="28090">MFLVPLRRHVAAIAAVSVVLVLAACAPERVPVESPSPSPAAQLPAPVQKTKSFFDKNRYSIDDPLSIWVVNDKLRPLNPIDYVPPDLVTPAVPYISSPLMRKEAAAALEKLVVAAAAEGAGAIQIQNAYRSYTLQKSIHERLVSQLGRERAQAQSARPGYSEHQTGLTADLVGNPVVCSIQTCFGDTPQGQWLAKNGWRFGFVIRYPEGKTDVTGYIYEPWHVRYVGTYLSTEMHNTGILTLEEFFGLPPAPDYAD</sequence>
<dbReference type="Gene3D" id="3.30.1380.10">
    <property type="match status" value="1"/>
</dbReference>
<proteinExistence type="predicted"/>
<dbReference type="InterPro" id="IPR009045">
    <property type="entry name" value="Zn_M74/Hedgehog-like"/>
</dbReference>
<comment type="caution">
    <text evidence="3">The sequence shown here is derived from an EMBL/GenBank/DDBJ whole genome shotgun (WGS) entry which is preliminary data.</text>
</comment>